<reference evidence="1 2" key="2">
    <citation type="submission" date="2019-01" db="EMBL/GenBank/DDBJ databases">
        <title>Tautonia sociabilis, a novel thermotolerant planctomycete of Isosphaeraceae family, isolated from a 4000 m deep subterranean habitat.</title>
        <authorList>
            <person name="Kovaleva O.L."/>
            <person name="Elcheninov A.G."/>
            <person name="Van Heerden E."/>
            <person name="Toshchakov S.V."/>
            <person name="Novikov A."/>
            <person name="Bonch-Osmolovskaya E.A."/>
            <person name="Kublanov I.V."/>
        </authorList>
    </citation>
    <scope>NUCLEOTIDE SEQUENCE [LARGE SCALE GENOMIC DNA]</scope>
    <source>
        <strain evidence="1 2">GM2012</strain>
    </source>
</reference>
<dbReference type="AlphaFoldDB" id="A0A432MCP1"/>
<accession>A0A432MCP1</accession>
<dbReference type="OrthoDB" id="9831226at2"/>
<evidence type="ECO:0000313" key="1">
    <source>
        <dbReference type="EMBL" id="RUL82080.1"/>
    </source>
</evidence>
<protein>
    <submittedName>
        <fullName evidence="1">Uncharacterized protein</fullName>
    </submittedName>
</protein>
<proteinExistence type="predicted"/>
<name>A0A432MCP1_9BACT</name>
<reference evidence="1 2" key="1">
    <citation type="submission" date="2018-12" db="EMBL/GenBank/DDBJ databases">
        <authorList>
            <person name="Toschakov S.V."/>
        </authorList>
    </citation>
    <scope>NUCLEOTIDE SEQUENCE [LARGE SCALE GENOMIC DNA]</scope>
    <source>
        <strain evidence="1 2">GM2012</strain>
    </source>
</reference>
<dbReference type="Proteomes" id="UP000280296">
    <property type="component" value="Unassembled WGS sequence"/>
</dbReference>
<sequence length="132" mass="14287">MAQCQTNPEGRCTMEPPCPPGECYLGSVLMKEHAAVAASVEESPGVARFLAGVSLPYVREPIIEGEEWERTRLALLNAVLDTLVPGARLVVEADEETGEPKRVYLGKGRAFPRPRDLPGTLRQLADCLDGGK</sequence>
<organism evidence="1 2">
    <name type="scientific">Tautonia sociabilis</name>
    <dbReference type="NCBI Taxonomy" id="2080755"/>
    <lineage>
        <taxon>Bacteria</taxon>
        <taxon>Pseudomonadati</taxon>
        <taxon>Planctomycetota</taxon>
        <taxon>Planctomycetia</taxon>
        <taxon>Isosphaerales</taxon>
        <taxon>Isosphaeraceae</taxon>
        <taxon>Tautonia</taxon>
    </lineage>
</organism>
<evidence type="ECO:0000313" key="2">
    <source>
        <dbReference type="Proteomes" id="UP000280296"/>
    </source>
</evidence>
<comment type="caution">
    <text evidence="1">The sequence shown here is derived from an EMBL/GenBank/DDBJ whole genome shotgun (WGS) entry which is preliminary data.</text>
</comment>
<dbReference type="RefSeq" id="WP_126728004.1">
    <property type="nucleotide sequence ID" value="NZ_RYZH01000077.1"/>
</dbReference>
<dbReference type="EMBL" id="RYZH01000077">
    <property type="protein sequence ID" value="RUL82080.1"/>
    <property type="molecule type" value="Genomic_DNA"/>
</dbReference>
<gene>
    <name evidence="1" type="ORF">TsocGM_24005</name>
</gene>
<keyword evidence="2" id="KW-1185">Reference proteome</keyword>